<evidence type="ECO:0000313" key="2">
    <source>
        <dbReference type="Proteomes" id="UP001216253"/>
    </source>
</evidence>
<name>A0ABT5WJN7_9SPHN</name>
<dbReference type="EMBL" id="JARESE010000001">
    <property type="protein sequence ID" value="MDE8650260.1"/>
    <property type="molecule type" value="Genomic_DNA"/>
</dbReference>
<evidence type="ECO:0000313" key="1">
    <source>
        <dbReference type="EMBL" id="MDE8650260.1"/>
    </source>
</evidence>
<reference evidence="1 2" key="1">
    <citation type="submission" date="2023-03" db="EMBL/GenBank/DDBJ databases">
        <title>NovoSphingobium album sp. nov. isolated from polycyclic aromatic hydrocarbons- and heavy-metal polluted soil.</title>
        <authorList>
            <person name="Liu Z."/>
            <person name="Wang K."/>
        </authorList>
    </citation>
    <scope>NUCLEOTIDE SEQUENCE [LARGE SCALE GENOMIC DNA]</scope>
    <source>
        <strain evidence="1 2">H3SJ31-1</strain>
    </source>
</reference>
<organism evidence="1 2">
    <name type="scientific">Novosphingobium album</name>
    <name type="common">ex Liu et al. 2023</name>
    <dbReference type="NCBI Taxonomy" id="3031130"/>
    <lineage>
        <taxon>Bacteria</taxon>
        <taxon>Pseudomonadati</taxon>
        <taxon>Pseudomonadota</taxon>
        <taxon>Alphaproteobacteria</taxon>
        <taxon>Sphingomonadales</taxon>
        <taxon>Sphingomonadaceae</taxon>
        <taxon>Novosphingobium</taxon>
    </lineage>
</organism>
<accession>A0ABT5WJN7</accession>
<dbReference type="InterPro" id="IPR032710">
    <property type="entry name" value="NTF2-like_dom_sf"/>
</dbReference>
<sequence>METMEQALIKAYGPNSRRAVTYSYVMKRILDSAKAPGFGDEAWAPLGELVDIAAFARMGNFMEVVDWNQYVPLLSMWSKATDWTFHVRRVTEGEDYAVLELHETAGYPDRDEDYNSISVYQFGQDGRLVHLDVYLQKREAPEASRRHSWDLAKVGART</sequence>
<dbReference type="RefSeq" id="WP_275226341.1">
    <property type="nucleotide sequence ID" value="NZ_JARESE010000001.1"/>
</dbReference>
<protein>
    <recommendedName>
        <fullName evidence="3">SnoaL-like domain-containing protein</fullName>
    </recommendedName>
</protein>
<proteinExistence type="predicted"/>
<evidence type="ECO:0008006" key="3">
    <source>
        <dbReference type="Google" id="ProtNLM"/>
    </source>
</evidence>
<gene>
    <name evidence="1" type="ORF">PYV00_00840</name>
</gene>
<dbReference type="SUPFAM" id="SSF54427">
    <property type="entry name" value="NTF2-like"/>
    <property type="match status" value="1"/>
</dbReference>
<dbReference type="Gene3D" id="3.10.450.50">
    <property type="match status" value="1"/>
</dbReference>
<keyword evidence="2" id="KW-1185">Reference proteome</keyword>
<dbReference type="Proteomes" id="UP001216253">
    <property type="component" value="Unassembled WGS sequence"/>
</dbReference>
<comment type="caution">
    <text evidence="1">The sequence shown here is derived from an EMBL/GenBank/DDBJ whole genome shotgun (WGS) entry which is preliminary data.</text>
</comment>